<dbReference type="InterPro" id="IPR026046">
    <property type="entry name" value="UBIAD1"/>
</dbReference>
<dbReference type="CDD" id="cd13962">
    <property type="entry name" value="PT_UbiA_UBIAD1"/>
    <property type="match status" value="1"/>
</dbReference>
<dbReference type="RefSeq" id="WP_173285182.1">
    <property type="nucleotide sequence ID" value="NZ_CP054020.1"/>
</dbReference>
<dbReference type="AlphaFoldDB" id="A0A7D4SYR3"/>
<gene>
    <name evidence="6" type="ORF">HQN79_06750</name>
</gene>
<name>A0A7D4SYR3_9GAMM</name>
<feature type="transmembrane region" description="Helical" evidence="5">
    <location>
        <begin position="123"/>
        <end position="145"/>
    </location>
</feature>
<keyword evidence="6" id="KW-0808">Transferase</keyword>
<feature type="transmembrane region" description="Helical" evidence="5">
    <location>
        <begin position="260"/>
        <end position="283"/>
    </location>
</feature>
<keyword evidence="3 5" id="KW-1133">Transmembrane helix</keyword>
<feature type="transmembrane region" description="Helical" evidence="5">
    <location>
        <begin position="222"/>
        <end position="240"/>
    </location>
</feature>
<reference evidence="6 7" key="1">
    <citation type="submission" date="2020-05" db="EMBL/GenBank/DDBJ databases">
        <title>Thiomicrorhabdus sediminis sp.nov. and Thiomicrorhabdus xiamenensis sp.nov., novel sulfur-oxidizing bacteria isolated from coastal sediment.</title>
        <authorList>
            <person name="Liu X."/>
        </authorList>
    </citation>
    <scope>NUCLEOTIDE SEQUENCE [LARGE SCALE GENOMIC DNA]</scope>
    <source>
        <strain evidence="6 7">G2</strain>
    </source>
</reference>
<dbReference type="Pfam" id="PF01040">
    <property type="entry name" value="UbiA"/>
    <property type="match status" value="1"/>
</dbReference>
<proteinExistence type="predicted"/>
<comment type="subcellular location">
    <subcellularLocation>
        <location evidence="1">Membrane</location>
        <topology evidence="1">Multi-pass membrane protein</topology>
    </subcellularLocation>
</comment>
<keyword evidence="7" id="KW-1185">Reference proteome</keyword>
<feature type="transmembrane region" description="Helical" evidence="5">
    <location>
        <begin position="99"/>
        <end position="117"/>
    </location>
</feature>
<keyword evidence="4 5" id="KW-0472">Membrane</keyword>
<keyword evidence="2 5" id="KW-0812">Transmembrane</keyword>
<accession>A0A7D4SYR3</accession>
<evidence type="ECO:0000256" key="4">
    <source>
        <dbReference type="ARBA" id="ARBA00023136"/>
    </source>
</evidence>
<feature type="transmembrane region" description="Helical" evidence="5">
    <location>
        <begin position="196"/>
        <end position="215"/>
    </location>
</feature>
<organism evidence="6 7">
    <name type="scientific">Thiomicrorhabdus xiamenensis</name>
    <dbReference type="NCBI Taxonomy" id="2739063"/>
    <lineage>
        <taxon>Bacteria</taxon>
        <taxon>Pseudomonadati</taxon>
        <taxon>Pseudomonadota</taxon>
        <taxon>Gammaproteobacteria</taxon>
        <taxon>Thiotrichales</taxon>
        <taxon>Piscirickettsiaceae</taxon>
        <taxon>Thiomicrorhabdus</taxon>
    </lineage>
</organism>
<dbReference type="KEGG" id="txa:HQN79_06750"/>
<sequence>MPLSAAALSSYQGIDWHPMILALLLISALLAHAAVNLRNEIEDTESGLDAITLKTAFSGGSGALLDFRADLGFAERAYQTMVAVLIVLGLYFSWKVSPWLLVFGGIGLILIRFYTSTITRLPLVYWLAAGLGFGPVMLLGSYWVIAGQADSAAMIFALICFFLVNNLLLLNQLPDIQADRTVGRTNVWIAYGNSNAYWLFVFSCLASLILLLIMAQVLEHKVLYLLTFWGVPMLWMAVHLKKWLKDHPDMAISLENLPILRPILAMNVIINLFFPLSIASALMI</sequence>
<evidence type="ECO:0000256" key="1">
    <source>
        <dbReference type="ARBA" id="ARBA00004141"/>
    </source>
</evidence>
<dbReference type="GO" id="GO:0016020">
    <property type="term" value="C:membrane"/>
    <property type="evidence" value="ECO:0007669"/>
    <property type="project" value="UniProtKB-SubCell"/>
</dbReference>
<evidence type="ECO:0000313" key="6">
    <source>
        <dbReference type="EMBL" id="QKI89284.1"/>
    </source>
</evidence>
<evidence type="ECO:0000256" key="3">
    <source>
        <dbReference type="ARBA" id="ARBA00022989"/>
    </source>
</evidence>
<dbReference type="GO" id="GO:0004659">
    <property type="term" value="F:prenyltransferase activity"/>
    <property type="evidence" value="ECO:0007669"/>
    <property type="project" value="InterPro"/>
</dbReference>
<evidence type="ECO:0000256" key="2">
    <source>
        <dbReference type="ARBA" id="ARBA00022692"/>
    </source>
</evidence>
<dbReference type="EMBL" id="CP054020">
    <property type="protein sequence ID" value="QKI89284.1"/>
    <property type="molecule type" value="Genomic_DNA"/>
</dbReference>
<feature type="transmembrane region" description="Helical" evidence="5">
    <location>
        <begin position="77"/>
        <end position="94"/>
    </location>
</feature>
<evidence type="ECO:0000256" key="5">
    <source>
        <dbReference type="SAM" id="Phobius"/>
    </source>
</evidence>
<dbReference type="Proteomes" id="UP000504724">
    <property type="component" value="Chromosome"/>
</dbReference>
<feature type="transmembrane region" description="Helical" evidence="5">
    <location>
        <begin position="152"/>
        <end position="170"/>
    </location>
</feature>
<protein>
    <submittedName>
        <fullName evidence="6">Prenyltransferase</fullName>
    </submittedName>
</protein>
<evidence type="ECO:0000313" key="7">
    <source>
        <dbReference type="Proteomes" id="UP000504724"/>
    </source>
</evidence>
<dbReference type="InterPro" id="IPR000537">
    <property type="entry name" value="UbiA_prenyltransferase"/>
</dbReference>